<dbReference type="InterPro" id="IPR036396">
    <property type="entry name" value="Cyt_P450_sf"/>
</dbReference>
<dbReference type="Gene3D" id="1.10.630.10">
    <property type="entry name" value="Cytochrome P450"/>
    <property type="match status" value="1"/>
</dbReference>
<dbReference type="InterPro" id="IPR017972">
    <property type="entry name" value="Cyt_P450_CS"/>
</dbReference>
<dbReference type="PROSITE" id="PS00086">
    <property type="entry name" value="CYTOCHROME_P450"/>
    <property type="match status" value="1"/>
</dbReference>
<keyword evidence="6 8" id="KW-0503">Monooxygenase</keyword>
<name>A0A3D8RG61_9HELO</name>
<keyword evidence="9" id="KW-1133">Transmembrane helix</keyword>
<keyword evidence="5 7" id="KW-0408">Iron</keyword>
<comment type="similarity">
    <text evidence="2 8">Belongs to the cytochrome P450 family.</text>
</comment>
<dbReference type="PANTHER" id="PTHR46206:SF6">
    <property type="entry name" value="CYTOCHROME P450 MONOOXYGENASE AN1598-RELATED"/>
    <property type="match status" value="1"/>
</dbReference>
<accession>A0A3D8RG61</accession>
<keyword evidence="9" id="KW-0472">Membrane</keyword>
<dbReference type="Pfam" id="PF00067">
    <property type="entry name" value="p450"/>
    <property type="match status" value="1"/>
</dbReference>
<dbReference type="EMBL" id="PDLM01000007">
    <property type="protein sequence ID" value="RDW73039.1"/>
    <property type="molecule type" value="Genomic_DNA"/>
</dbReference>
<reference evidence="10 11" key="1">
    <citation type="journal article" date="2018" name="IMA Fungus">
        <title>IMA Genome-F 9: Draft genome sequence of Annulohypoxylon stygium, Aspergillus mulundensis, Berkeleyomyces basicola (syn. Thielaviopsis basicola), Ceratocystis smalleyi, two Cercospora beticola strains, Coleophoma cylindrospora, Fusarium fracticaudum, Phialophora cf. hyalina, and Morchella septimelata.</title>
        <authorList>
            <person name="Wingfield B.D."/>
            <person name="Bills G.F."/>
            <person name="Dong Y."/>
            <person name="Huang W."/>
            <person name="Nel W.J."/>
            <person name="Swalarsk-Parry B.S."/>
            <person name="Vaghefi N."/>
            <person name="Wilken P.M."/>
            <person name="An Z."/>
            <person name="de Beer Z.W."/>
            <person name="De Vos L."/>
            <person name="Chen L."/>
            <person name="Duong T.A."/>
            <person name="Gao Y."/>
            <person name="Hammerbacher A."/>
            <person name="Kikkert J.R."/>
            <person name="Li Y."/>
            <person name="Li H."/>
            <person name="Li K."/>
            <person name="Li Q."/>
            <person name="Liu X."/>
            <person name="Ma X."/>
            <person name="Naidoo K."/>
            <person name="Pethybridge S.J."/>
            <person name="Sun J."/>
            <person name="Steenkamp E.T."/>
            <person name="van der Nest M.A."/>
            <person name="van Wyk S."/>
            <person name="Wingfield M.J."/>
            <person name="Xiong C."/>
            <person name="Yue Q."/>
            <person name="Zhang X."/>
        </authorList>
    </citation>
    <scope>NUCLEOTIDE SEQUENCE [LARGE SCALE GENOMIC DNA]</scope>
    <source>
        <strain evidence="10 11">BP6252</strain>
    </source>
</reference>
<dbReference type="OrthoDB" id="1844152at2759"/>
<evidence type="ECO:0000313" key="10">
    <source>
        <dbReference type="EMBL" id="RDW73039.1"/>
    </source>
</evidence>
<comment type="caution">
    <text evidence="10">The sequence shown here is derived from an EMBL/GenBank/DDBJ whole genome shotgun (WGS) entry which is preliminary data.</text>
</comment>
<dbReference type="InterPro" id="IPR002403">
    <property type="entry name" value="Cyt_P450_E_grp-IV"/>
</dbReference>
<keyword evidence="7 8" id="KW-0349">Heme</keyword>
<gene>
    <name evidence="10" type="ORF">BP6252_06946</name>
</gene>
<comment type="cofactor">
    <cofactor evidence="1 7">
        <name>heme</name>
        <dbReference type="ChEBI" id="CHEBI:30413"/>
    </cofactor>
</comment>
<evidence type="ECO:0000256" key="2">
    <source>
        <dbReference type="ARBA" id="ARBA00010617"/>
    </source>
</evidence>
<protein>
    <submittedName>
        <fullName evidence="10">Uncharacterized protein</fullName>
    </submittedName>
</protein>
<dbReference type="SUPFAM" id="SSF48264">
    <property type="entry name" value="Cytochrome P450"/>
    <property type="match status" value="1"/>
</dbReference>
<organism evidence="10 11">
    <name type="scientific">Coleophoma cylindrospora</name>
    <dbReference type="NCBI Taxonomy" id="1849047"/>
    <lineage>
        <taxon>Eukaryota</taxon>
        <taxon>Fungi</taxon>
        <taxon>Dikarya</taxon>
        <taxon>Ascomycota</taxon>
        <taxon>Pezizomycotina</taxon>
        <taxon>Leotiomycetes</taxon>
        <taxon>Helotiales</taxon>
        <taxon>Dermateaceae</taxon>
        <taxon>Coleophoma</taxon>
    </lineage>
</organism>
<dbReference type="CDD" id="cd11041">
    <property type="entry name" value="CYP503A1-like"/>
    <property type="match status" value="1"/>
</dbReference>
<dbReference type="GO" id="GO:0004497">
    <property type="term" value="F:monooxygenase activity"/>
    <property type="evidence" value="ECO:0007669"/>
    <property type="project" value="UniProtKB-KW"/>
</dbReference>
<evidence type="ECO:0000256" key="4">
    <source>
        <dbReference type="ARBA" id="ARBA00023002"/>
    </source>
</evidence>
<feature type="binding site" description="axial binding residue" evidence="7">
    <location>
        <position position="461"/>
    </location>
    <ligand>
        <name>heme</name>
        <dbReference type="ChEBI" id="CHEBI:30413"/>
    </ligand>
    <ligandPart>
        <name>Fe</name>
        <dbReference type="ChEBI" id="CHEBI:18248"/>
    </ligandPart>
</feature>
<feature type="transmembrane region" description="Helical" evidence="9">
    <location>
        <begin position="12"/>
        <end position="36"/>
    </location>
</feature>
<evidence type="ECO:0000256" key="3">
    <source>
        <dbReference type="ARBA" id="ARBA00022723"/>
    </source>
</evidence>
<evidence type="ECO:0000256" key="9">
    <source>
        <dbReference type="SAM" id="Phobius"/>
    </source>
</evidence>
<dbReference type="STRING" id="1849047.A0A3D8RG61"/>
<sequence>MSSLFLESFQDLVARAPALASLTALLVVAAVVYHLLQRHAKLDLPVVELIPGDVSYERALAQGVAKYPNTPFVLNQESPVVIIPRDCIDGVKSLPESQASMAKHVLEDFSANVTKIGHEAHDTVPAVKNDLTRHVASILDGLQDEARFAIDQEFGPGSDWTPIPVYMKFTRVVALLSGRVFVGRPLSREEEWLNATISYTYNCTRARDALKKYPKLIRPVVGPWVQEVQDLFKQRKRGAELLTPILDEIRKREARGEKMDEYEDQQGTFCQWLMKYTDKKSVTALKLAENQMGVSFAAIHTTSMAVSQVIFDLASHPEYVKPLREEIQQVIAEDGQDADSTGFHKLKKASFTKLKKLDSFMKESQRLSPLTYTIMDRIVTSPITLTSGHVLPKGTHFVIPSYAIGTSEATPIFSSSLGQPPLEFDGFRFNKLRALPGHENKHQFASTSTDSLFFGHGTHACPGRFFAANEIKVIMVELLRNWDVRLAAADNGKRPANMITQLQCIPNVQAVVEFKRLKTDFDV</sequence>
<dbReference type="GO" id="GO:0020037">
    <property type="term" value="F:heme binding"/>
    <property type="evidence" value="ECO:0007669"/>
    <property type="project" value="InterPro"/>
</dbReference>
<evidence type="ECO:0000256" key="5">
    <source>
        <dbReference type="ARBA" id="ARBA00023004"/>
    </source>
</evidence>
<keyword evidence="11" id="KW-1185">Reference proteome</keyword>
<evidence type="ECO:0000256" key="1">
    <source>
        <dbReference type="ARBA" id="ARBA00001971"/>
    </source>
</evidence>
<evidence type="ECO:0000256" key="7">
    <source>
        <dbReference type="PIRSR" id="PIRSR602403-1"/>
    </source>
</evidence>
<dbReference type="PRINTS" id="PR00465">
    <property type="entry name" value="EP450IV"/>
</dbReference>
<dbReference type="PANTHER" id="PTHR46206">
    <property type="entry name" value="CYTOCHROME P450"/>
    <property type="match status" value="1"/>
</dbReference>
<dbReference type="Proteomes" id="UP000256645">
    <property type="component" value="Unassembled WGS sequence"/>
</dbReference>
<keyword evidence="9" id="KW-0812">Transmembrane</keyword>
<dbReference type="AlphaFoldDB" id="A0A3D8RG61"/>
<evidence type="ECO:0000256" key="6">
    <source>
        <dbReference type="ARBA" id="ARBA00023033"/>
    </source>
</evidence>
<dbReference type="GO" id="GO:0016705">
    <property type="term" value="F:oxidoreductase activity, acting on paired donors, with incorporation or reduction of molecular oxygen"/>
    <property type="evidence" value="ECO:0007669"/>
    <property type="project" value="InterPro"/>
</dbReference>
<dbReference type="GO" id="GO:0005506">
    <property type="term" value="F:iron ion binding"/>
    <property type="evidence" value="ECO:0007669"/>
    <property type="project" value="InterPro"/>
</dbReference>
<evidence type="ECO:0000313" key="11">
    <source>
        <dbReference type="Proteomes" id="UP000256645"/>
    </source>
</evidence>
<evidence type="ECO:0000256" key="8">
    <source>
        <dbReference type="RuleBase" id="RU000461"/>
    </source>
</evidence>
<dbReference type="InterPro" id="IPR001128">
    <property type="entry name" value="Cyt_P450"/>
</dbReference>
<keyword evidence="3 7" id="KW-0479">Metal-binding</keyword>
<proteinExistence type="inferred from homology"/>
<keyword evidence="4 8" id="KW-0560">Oxidoreductase</keyword>